<accession>A0A6J7JS72</accession>
<proteinExistence type="inferred from homology"/>
<feature type="transmembrane region" description="Helical" evidence="5">
    <location>
        <begin position="66"/>
        <end position="85"/>
    </location>
</feature>
<keyword evidence="3 5" id="KW-1133">Transmembrane helix</keyword>
<reference evidence="6" key="1">
    <citation type="submission" date="2020-05" db="EMBL/GenBank/DDBJ databases">
        <authorList>
            <person name="Chiriac C."/>
            <person name="Salcher M."/>
            <person name="Ghai R."/>
            <person name="Kavagutti S V."/>
        </authorList>
    </citation>
    <scope>NUCLEOTIDE SEQUENCE</scope>
</reference>
<evidence type="ECO:0000256" key="2">
    <source>
        <dbReference type="ARBA" id="ARBA00022692"/>
    </source>
</evidence>
<evidence type="ECO:0000256" key="3">
    <source>
        <dbReference type="ARBA" id="ARBA00022989"/>
    </source>
</evidence>
<protein>
    <submittedName>
        <fullName evidence="6">Unannotated protein</fullName>
    </submittedName>
</protein>
<dbReference type="InterPro" id="IPR009619">
    <property type="entry name" value="CrgA"/>
</dbReference>
<name>A0A6J7JS72_9ZZZZ</name>
<evidence type="ECO:0000256" key="4">
    <source>
        <dbReference type="ARBA" id="ARBA00023136"/>
    </source>
</evidence>
<evidence type="ECO:0000256" key="5">
    <source>
        <dbReference type="SAM" id="Phobius"/>
    </source>
</evidence>
<organism evidence="6">
    <name type="scientific">freshwater metagenome</name>
    <dbReference type="NCBI Taxonomy" id="449393"/>
    <lineage>
        <taxon>unclassified sequences</taxon>
        <taxon>metagenomes</taxon>
        <taxon>ecological metagenomes</taxon>
    </lineage>
</organism>
<dbReference type="EMBL" id="CAFBNO010000002">
    <property type="protein sequence ID" value="CAB4946510.1"/>
    <property type="molecule type" value="Genomic_DNA"/>
</dbReference>
<keyword evidence="2 5" id="KW-0812">Transmembrane</keyword>
<evidence type="ECO:0000313" key="6">
    <source>
        <dbReference type="EMBL" id="CAB4946510.1"/>
    </source>
</evidence>
<dbReference type="AlphaFoldDB" id="A0A6J7JS72"/>
<dbReference type="Pfam" id="PF06781">
    <property type="entry name" value="CrgA"/>
    <property type="match status" value="1"/>
</dbReference>
<keyword evidence="1" id="KW-1003">Cell membrane</keyword>
<gene>
    <name evidence="6" type="ORF">UFOPK3837_00156</name>
</gene>
<feature type="transmembrane region" description="Helical" evidence="5">
    <location>
        <begin position="31"/>
        <end position="54"/>
    </location>
</feature>
<keyword evidence="4 5" id="KW-0472">Membrane</keyword>
<sequence>MSEKSARKVKPAKPAKIVREKANKADLPNPVWFMPIMIGFFLLGLFWMVAYYVTQGAIPIQSLGNYNILIGFGLIMVGFGMTTRWK</sequence>
<evidence type="ECO:0000256" key="1">
    <source>
        <dbReference type="ARBA" id="ARBA00022475"/>
    </source>
</evidence>
<dbReference type="HAMAP" id="MF_00631">
    <property type="entry name" value="CrgA"/>
    <property type="match status" value="1"/>
</dbReference>